<evidence type="ECO:0000313" key="2">
    <source>
        <dbReference type="EMBL" id="KKU63463.1"/>
    </source>
</evidence>
<dbReference type="EMBL" id="LCNU01000024">
    <property type="protein sequence ID" value="KKU63463.1"/>
    <property type="molecule type" value="Genomic_DNA"/>
</dbReference>
<feature type="transmembrane region" description="Helical" evidence="1">
    <location>
        <begin position="20"/>
        <end position="39"/>
    </location>
</feature>
<proteinExistence type="predicted"/>
<sequence length="239" mass="26572">MSWPKLPPELTTVTPFSKGLAIFLFLLLPLGGFLLGMSYQKVLDAPIIHDYLADVQVAETRLMPPPDATNYEEECIGTYLGVPDYAPGDPASPTSLPRIACRKEYRETNLTFMYPCNWQVIPAVAGEKSPTCGRVRELFLLAGERQAGTLIVYPDNTPVTLLANYQKFADGAIQGVYKDNCREKTINNITGFECNKLPQRSPYIFISTTTGVMTELEGKETGYIPEFEDIIESLTTDQN</sequence>
<keyword evidence="1" id="KW-1133">Transmembrane helix</keyword>
<evidence type="ECO:0000313" key="3">
    <source>
        <dbReference type="Proteomes" id="UP000034502"/>
    </source>
</evidence>
<organism evidence="2 3">
    <name type="scientific">Candidatus Amesbacteria bacterium GW2011_GWC1_47_15</name>
    <dbReference type="NCBI Taxonomy" id="1618364"/>
    <lineage>
        <taxon>Bacteria</taxon>
        <taxon>Candidatus Amesiibacteriota</taxon>
    </lineage>
</organism>
<protein>
    <submittedName>
        <fullName evidence="2">Uncharacterized protein</fullName>
    </submittedName>
</protein>
<reference evidence="2 3" key="1">
    <citation type="journal article" date="2015" name="Nature">
        <title>rRNA introns, odd ribosomes, and small enigmatic genomes across a large radiation of phyla.</title>
        <authorList>
            <person name="Brown C.T."/>
            <person name="Hug L.A."/>
            <person name="Thomas B.C."/>
            <person name="Sharon I."/>
            <person name="Castelle C.J."/>
            <person name="Singh A."/>
            <person name="Wilkins M.J."/>
            <person name="Williams K.H."/>
            <person name="Banfield J.F."/>
        </authorList>
    </citation>
    <scope>NUCLEOTIDE SEQUENCE [LARGE SCALE GENOMIC DNA]</scope>
</reference>
<dbReference type="AlphaFoldDB" id="A0A0G1UBF9"/>
<gene>
    <name evidence="2" type="ORF">UX86_C0024G0011</name>
</gene>
<name>A0A0G1UBF9_9BACT</name>
<keyword evidence="1" id="KW-0812">Transmembrane</keyword>
<dbReference type="Proteomes" id="UP000034502">
    <property type="component" value="Unassembled WGS sequence"/>
</dbReference>
<comment type="caution">
    <text evidence="2">The sequence shown here is derived from an EMBL/GenBank/DDBJ whole genome shotgun (WGS) entry which is preliminary data.</text>
</comment>
<evidence type="ECO:0000256" key="1">
    <source>
        <dbReference type="SAM" id="Phobius"/>
    </source>
</evidence>
<keyword evidence="1" id="KW-0472">Membrane</keyword>
<accession>A0A0G1UBF9</accession>